<protein>
    <submittedName>
        <fullName evidence="2">Uncharacterized protein</fullName>
    </submittedName>
</protein>
<comment type="caution">
    <text evidence="2">The sequence shown here is derived from an EMBL/GenBank/DDBJ whole genome shotgun (WGS) entry which is preliminary data.</text>
</comment>
<feature type="compositionally biased region" description="Polar residues" evidence="1">
    <location>
        <begin position="124"/>
        <end position="137"/>
    </location>
</feature>
<feature type="compositionally biased region" description="Polar residues" evidence="1">
    <location>
        <begin position="40"/>
        <end position="57"/>
    </location>
</feature>
<reference evidence="2 3" key="1">
    <citation type="submission" date="2024-02" db="EMBL/GenBank/DDBJ databases">
        <title>Chromosome-level genome assembly of the Eurasian Minnow (Phoxinus phoxinus).</title>
        <authorList>
            <person name="Oriowo T.O."/>
            <person name="Martin S."/>
            <person name="Stange M."/>
            <person name="Chrysostomakis Y."/>
            <person name="Brown T."/>
            <person name="Winkler S."/>
            <person name="Kukowka S."/>
            <person name="Myers E.W."/>
            <person name="Bohne A."/>
        </authorList>
    </citation>
    <scope>NUCLEOTIDE SEQUENCE [LARGE SCALE GENOMIC DNA]</scope>
    <source>
        <strain evidence="2">ZFMK-TIS-60720</strain>
        <tissue evidence="2">Whole Organism</tissue>
    </source>
</reference>
<feature type="region of interest" description="Disordered" evidence="1">
    <location>
        <begin position="226"/>
        <end position="252"/>
    </location>
</feature>
<feature type="compositionally biased region" description="Basic and acidic residues" evidence="1">
    <location>
        <begin position="109"/>
        <end position="118"/>
    </location>
</feature>
<feature type="compositionally biased region" description="Basic and acidic residues" evidence="1">
    <location>
        <begin position="138"/>
        <end position="152"/>
    </location>
</feature>
<name>A0AAN9D7T3_9TELE</name>
<evidence type="ECO:0000313" key="3">
    <source>
        <dbReference type="Proteomes" id="UP001364617"/>
    </source>
</evidence>
<accession>A0AAN9D7T3</accession>
<keyword evidence="3" id="KW-1185">Reference proteome</keyword>
<sequence>MEEQTAKSDVRDGHQNDIPLLESMLLKLMSPENRVDHPNRSSFKSDTYPDTTSQSVFCRSLESEERIANEDRNDLDTTVRSGGEEKQPTMSSKTEAGNEGVEEFSGPPDEFHECERKSFPPISLSIQTQAAESSQGPKESELFEDNNNKEPSVEDDMAGAASPLNNPSQQSSAYMSLRSISSERCDTAQMEFKHEQLDEACGGPSKAVGIDTSSVLTYQTAVNVTRRTARSASDPVAQKRRENKTLSDPSMPNLQEYENIADIMKEFSNAANILGREDSDMSSGGMEQENSLVKMQKKGVKNKMKDLTHKLMAKLKEKRDFEHADSKSIQDSGEQEAQCRHSMEMEVEVPPPLPPKKGKYVFLHRTFTLKDFKLNLEPINLMEEIFTGIEWLNYLPSKTSPAEKDTSDQPMTYDVLQTEKDTQLNIPLDKSEDIKDSQDDVSDAQQDNVAEVNSDLHLQEANTFAIPKALLQSNAVKQMASGIDCMSKKPNDIYDCLNVFIIPKKDLLLMKRKSWDALPMDFSAVKSLELLDNSALKSRIRLSNKRGHKPPKKVKEEKSKTKFYEIPGVLLNESPVRASLPFNSIPFPKSPPHSPLFLDHT</sequence>
<dbReference type="AlphaFoldDB" id="A0AAN9D7T3"/>
<organism evidence="2 3">
    <name type="scientific">Phoxinus phoxinus</name>
    <name type="common">Eurasian minnow</name>
    <dbReference type="NCBI Taxonomy" id="58324"/>
    <lineage>
        <taxon>Eukaryota</taxon>
        <taxon>Metazoa</taxon>
        <taxon>Chordata</taxon>
        <taxon>Craniata</taxon>
        <taxon>Vertebrata</taxon>
        <taxon>Euteleostomi</taxon>
        <taxon>Actinopterygii</taxon>
        <taxon>Neopterygii</taxon>
        <taxon>Teleostei</taxon>
        <taxon>Ostariophysi</taxon>
        <taxon>Cypriniformes</taxon>
        <taxon>Leuciscidae</taxon>
        <taxon>Phoxininae</taxon>
        <taxon>Phoxinus</taxon>
    </lineage>
</organism>
<feature type="compositionally biased region" description="Basic and acidic residues" evidence="1">
    <location>
        <begin position="429"/>
        <end position="438"/>
    </location>
</feature>
<feature type="compositionally biased region" description="Basic and acidic residues" evidence="1">
    <location>
        <begin position="61"/>
        <end position="87"/>
    </location>
</feature>
<evidence type="ECO:0000313" key="2">
    <source>
        <dbReference type="EMBL" id="KAK7166017.1"/>
    </source>
</evidence>
<evidence type="ECO:0000256" key="1">
    <source>
        <dbReference type="SAM" id="MobiDB-lite"/>
    </source>
</evidence>
<feature type="compositionally biased region" description="Polar residues" evidence="1">
    <location>
        <begin position="163"/>
        <end position="176"/>
    </location>
</feature>
<proteinExistence type="predicted"/>
<feature type="region of interest" description="Disordered" evidence="1">
    <location>
        <begin position="31"/>
        <end position="176"/>
    </location>
</feature>
<dbReference type="EMBL" id="JAYKXH010000006">
    <property type="protein sequence ID" value="KAK7166017.1"/>
    <property type="molecule type" value="Genomic_DNA"/>
</dbReference>
<gene>
    <name evidence="2" type="ORF">R3I93_005951</name>
</gene>
<dbReference type="Proteomes" id="UP001364617">
    <property type="component" value="Unassembled WGS sequence"/>
</dbReference>
<feature type="region of interest" description="Disordered" evidence="1">
    <location>
        <begin position="418"/>
        <end position="444"/>
    </location>
</feature>